<sequence length="121" mass="14023">MKITVLQEAWCDQCEKAVEDVLHTTWGCPVISHVWMKESWTTRYKQDFGTFGDLFGKILVDEEDDDVCCFAILSWALWTKRNKARLSSATSANDDIHQWATNLWTEYHQAKSSLAQIKPPR</sequence>
<evidence type="ECO:0008006" key="2">
    <source>
        <dbReference type="Google" id="ProtNLM"/>
    </source>
</evidence>
<gene>
    <name evidence="1" type="ORF">FSB_LOCUS45722</name>
</gene>
<evidence type="ECO:0000313" key="1">
    <source>
        <dbReference type="EMBL" id="SPD17840.1"/>
    </source>
</evidence>
<proteinExistence type="predicted"/>
<reference evidence="1" key="1">
    <citation type="submission" date="2018-02" db="EMBL/GenBank/DDBJ databases">
        <authorList>
            <person name="Cohen D.B."/>
            <person name="Kent A.D."/>
        </authorList>
    </citation>
    <scope>NUCLEOTIDE SEQUENCE</scope>
</reference>
<accession>A0A2N9I1F5</accession>
<dbReference type="EMBL" id="OIVN01004513">
    <property type="protein sequence ID" value="SPD17840.1"/>
    <property type="molecule type" value="Genomic_DNA"/>
</dbReference>
<organism evidence="1">
    <name type="scientific">Fagus sylvatica</name>
    <name type="common">Beechnut</name>
    <dbReference type="NCBI Taxonomy" id="28930"/>
    <lineage>
        <taxon>Eukaryota</taxon>
        <taxon>Viridiplantae</taxon>
        <taxon>Streptophyta</taxon>
        <taxon>Embryophyta</taxon>
        <taxon>Tracheophyta</taxon>
        <taxon>Spermatophyta</taxon>
        <taxon>Magnoliopsida</taxon>
        <taxon>eudicotyledons</taxon>
        <taxon>Gunneridae</taxon>
        <taxon>Pentapetalae</taxon>
        <taxon>rosids</taxon>
        <taxon>fabids</taxon>
        <taxon>Fagales</taxon>
        <taxon>Fagaceae</taxon>
        <taxon>Fagus</taxon>
    </lineage>
</organism>
<dbReference type="AlphaFoldDB" id="A0A2N9I1F5"/>
<name>A0A2N9I1F5_FAGSY</name>
<protein>
    <recommendedName>
        <fullName evidence="2">Reverse transcriptase zinc-binding domain-containing protein</fullName>
    </recommendedName>
</protein>